<keyword evidence="2" id="KW-1185">Reference proteome</keyword>
<evidence type="ECO:0000313" key="1">
    <source>
        <dbReference type="EMBL" id="CAH3173164.1"/>
    </source>
</evidence>
<proteinExistence type="predicted"/>
<evidence type="ECO:0000313" key="2">
    <source>
        <dbReference type="Proteomes" id="UP001159427"/>
    </source>
</evidence>
<dbReference type="EMBL" id="CALNXI010001606">
    <property type="protein sequence ID" value="CAH3173164.1"/>
    <property type="molecule type" value="Genomic_DNA"/>
</dbReference>
<organism evidence="1 2">
    <name type="scientific">Porites evermanni</name>
    <dbReference type="NCBI Taxonomy" id="104178"/>
    <lineage>
        <taxon>Eukaryota</taxon>
        <taxon>Metazoa</taxon>
        <taxon>Cnidaria</taxon>
        <taxon>Anthozoa</taxon>
        <taxon>Hexacorallia</taxon>
        <taxon>Scleractinia</taxon>
        <taxon>Fungiina</taxon>
        <taxon>Poritidae</taxon>
        <taxon>Porites</taxon>
    </lineage>
</organism>
<dbReference type="Proteomes" id="UP001159427">
    <property type="component" value="Unassembled WGS sequence"/>
</dbReference>
<comment type="caution">
    <text evidence="1">The sequence shown here is derived from an EMBL/GenBank/DDBJ whole genome shotgun (WGS) entry which is preliminary data.</text>
</comment>
<sequence>MLQTNLQDFLKSYFFPQPADWPSQLYTRQTVYETLQNPPSILSLIPCIGPLHVSLNGREMLFNDFSPFSAINCEQLCPKCKLGKHPKPWRLSTVFETAKEAYMSVFTPVQTLLNLLDNYLPLVLSIYSVCFKLNDFIEYFETMITVWVMFTCLLRHDYNKALLIWLAMVTNWGKNNPQLCKLIWKNLVIVDEYPVENVHNVIRSKTNDHDSAEKNAGDSKGYISEQTSSKQLSKILAAKNYSMFSQKHINNLKLRCAKLIAVCFPT</sequence>
<name>A0ABN8R6U1_9CNID</name>
<protein>
    <submittedName>
        <fullName evidence="1">Uncharacterized protein</fullName>
    </submittedName>
</protein>
<accession>A0ABN8R6U1</accession>
<gene>
    <name evidence="1" type="ORF">PEVE_00008896</name>
</gene>
<reference evidence="1 2" key="1">
    <citation type="submission" date="2022-05" db="EMBL/GenBank/DDBJ databases">
        <authorList>
            <consortium name="Genoscope - CEA"/>
            <person name="William W."/>
        </authorList>
    </citation>
    <scope>NUCLEOTIDE SEQUENCE [LARGE SCALE GENOMIC DNA]</scope>
</reference>